<dbReference type="SMART" id="SM00257">
    <property type="entry name" value="LysM"/>
    <property type="match status" value="1"/>
</dbReference>
<dbReference type="PROSITE" id="PS51782">
    <property type="entry name" value="LYSM"/>
    <property type="match status" value="1"/>
</dbReference>
<dbReference type="InterPro" id="IPR018392">
    <property type="entry name" value="LysM"/>
</dbReference>
<dbReference type="Proteomes" id="UP000219546">
    <property type="component" value="Unassembled WGS sequence"/>
</dbReference>
<protein>
    <submittedName>
        <fullName evidence="2">LysM domain-containing protein</fullName>
    </submittedName>
</protein>
<feature type="domain" description="LysM" evidence="1">
    <location>
        <begin position="38"/>
        <end position="89"/>
    </location>
</feature>
<evidence type="ECO:0000259" key="1">
    <source>
        <dbReference type="PROSITE" id="PS51782"/>
    </source>
</evidence>
<gene>
    <name evidence="2" type="ORF">SAMN05877753_11272</name>
</gene>
<dbReference type="SUPFAM" id="SSF54106">
    <property type="entry name" value="LysM domain"/>
    <property type="match status" value="1"/>
</dbReference>
<dbReference type="OrthoDB" id="2679564at2"/>
<dbReference type="RefSeq" id="WP_097160496.1">
    <property type="nucleotide sequence ID" value="NZ_JBEPMQ010000015.1"/>
</dbReference>
<evidence type="ECO:0000313" key="3">
    <source>
        <dbReference type="Proteomes" id="UP000219546"/>
    </source>
</evidence>
<evidence type="ECO:0000313" key="2">
    <source>
        <dbReference type="EMBL" id="SNX75429.1"/>
    </source>
</evidence>
<dbReference type="InterPro" id="IPR036779">
    <property type="entry name" value="LysM_dom_sf"/>
</dbReference>
<sequence length="105" mass="12055">MSAFLKKNSYTVLFLIVAWLLAFTYIHLTTDSNSEQYQTITISSGDTLWKIASEFQHETGYSIQDFIAWVENQNQITGREIKPGDQIIIPIENVRELQYFASSGE</sequence>
<organism evidence="2 3">
    <name type="scientific">Bacillus oleivorans</name>
    <dbReference type="NCBI Taxonomy" id="1448271"/>
    <lineage>
        <taxon>Bacteria</taxon>
        <taxon>Bacillati</taxon>
        <taxon>Bacillota</taxon>
        <taxon>Bacilli</taxon>
        <taxon>Bacillales</taxon>
        <taxon>Bacillaceae</taxon>
        <taxon>Bacillus</taxon>
    </lineage>
</organism>
<keyword evidence="3" id="KW-1185">Reference proteome</keyword>
<reference evidence="2 3" key="1">
    <citation type="submission" date="2017-08" db="EMBL/GenBank/DDBJ databases">
        <authorList>
            <person name="de Groot N.N."/>
        </authorList>
    </citation>
    <scope>NUCLEOTIDE SEQUENCE [LARGE SCALE GENOMIC DNA]</scope>
    <source>
        <strain evidence="2 3">JC228</strain>
    </source>
</reference>
<dbReference type="CDD" id="cd00118">
    <property type="entry name" value="LysM"/>
    <property type="match status" value="1"/>
</dbReference>
<proteinExistence type="predicted"/>
<dbReference type="AlphaFoldDB" id="A0A285D6K1"/>
<accession>A0A285D6K1</accession>
<dbReference type="Pfam" id="PF01476">
    <property type="entry name" value="LysM"/>
    <property type="match status" value="1"/>
</dbReference>
<dbReference type="Gene3D" id="3.10.350.10">
    <property type="entry name" value="LysM domain"/>
    <property type="match status" value="1"/>
</dbReference>
<dbReference type="EMBL" id="OAOP01000012">
    <property type="protein sequence ID" value="SNX75429.1"/>
    <property type="molecule type" value="Genomic_DNA"/>
</dbReference>
<name>A0A285D6K1_9BACI</name>